<sequence>MQKKLFIKLALIALLSLLLLVPLAMVEGQIRSRSDRQADVMADIANSAAGEQTLVGPVLVVAYREWATVREKDAEGREVARERVVTRQEVFAPEALDIAGDARVETRQRGLYRANLYHLDLQLSGRAEVPAGLGLAPDRKLVSAHAYLVMGVSDPRGVDNDPDVRVNGRSHRFATGSAGAFSGPGLNVDLGEINPATGARFEFALPLALTGSARLAIAPVGEATSVALRSPWPHPSFQGRFLPVERRVGADGFEARWQVSHLARDFEAALQAGDRGGRSETLGLSFMEPVNIYLQAERAVKYGVLFVVLSFAAFFLVEILQRRAIHPLQYLLVGLALASFFMLLIALSEHLSFALAYGLSASACVLLIGTYLAGALGGRLQGLAFGGGIAALYGVLYGVLLSEDNAMLMGTLLLFAALGSVMLATRRIDWYRIGAPVGQAEER</sequence>
<dbReference type="EMBL" id="SNVV01000043">
    <property type="protein sequence ID" value="TDN43072.1"/>
    <property type="molecule type" value="Genomic_DNA"/>
</dbReference>
<feature type="transmembrane region" description="Helical" evidence="1">
    <location>
        <begin position="299"/>
        <end position="317"/>
    </location>
</feature>
<dbReference type="PIRSF" id="PIRSF004548">
    <property type="entry name" value="CreD"/>
    <property type="match status" value="1"/>
</dbReference>
<dbReference type="PANTHER" id="PTHR30092:SF0">
    <property type="entry name" value="INNER MEMBRANE PROTEIN CRED"/>
    <property type="match status" value="1"/>
</dbReference>
<evidence type="ECO:0000313" key="3">
    <source>
        <dbReference type="Proteomes" id="UP000295129"/>
    </source>
</evidence>
<dbReference type="OrthoDB" id="9791851at2"/>
<protein>
    <submittedName>
        <fullName evidence="2">Inner membrane protein</fullName>
    </submittedName>
</protein>
<feature type="transmembrane region" description="Helical" evidence="1">
    <location>
        <begin position="380"/>
        <end position="400"/>
    </location>
</feature>
<keyword evidence="1" id="KW-0472">Membrane</keyword>
<dbReference type="InterPro" id="IPR010364">
    <property type="entry name" value="Uncharacterised_IM_CreD"/>
</dbReference>
<keyword evidence="3" id="KW-1185">Reference proteome</keyword>
<dbReference type="AlphaFoldDB" id="A0A4V3BKN7"/>
<reference evidence="2 3" key="1">
    <citation type="submission" date="2019-03" db="EMBL/GenBank/DDBJ databases">
        <title>Genomic Encyclopedia of Type Strains, Phase IV (KMG-IV): sequencing the most valuable type-strain genomes for metagenomic binning, comparative biology and taxonomic classification.</title>
        <authorList>
            <person name="Goeker M."/>
        </authorList>
    </citation>
    <scope>NUCLEOTIDE SEQUENCE [LARGE SCALE GENOMIC DNA]</scope>
    <source>
        <strain evidence="2 3">DSM 12121</strain>
    </source>
</reference>
<keyword evidence="1" id="KW-0812">Transmembrane</keyword>
<dbReference type="Proteomes" id="UP000295129">
    <property type="component" value="Unassembled WGS sequence"/>
</dbReference>
<dbReference type="GO" id="GO:0005886">
    <property type="term" value="C:plasma membrane"/>
    <property type="evidence" value="ECO:0007669"/>
    <property type="project" value="TreeGrafter"/>
</dbReference>
<organism evidence="2 3">
    <name type="scientific">Azoarcus indigens</name>
    <dbReference type="NCBI Taxonomy" id="29545"/>
    <lineage>
        <taxon>Bacteria</taxon>
        <taxon>Pseudomonadati</taxon>
        <taxon>Pseudomonadota</taxon>
        <taxon>Betaproteobacteria</taxon>
        <taxon>Rhodocyclales</taxon>
        <taxon>Zoogloeaceae</taxon>
        <taxon>Azoarcus</taxon>
    </lineage>
</organism>
<feature type="transmembrane region" description="Helical" evidence="1">
    <location>
        <begin position="329"/>
        <end position="348"/>
    </location>
</feature>
<evidence type="ECO:0000313" key="2">
    <source>
        <dbReference type="EMBL" id="TDN43072.1"/>
    </source>
</evidence>
<feature type="transmembrane region" description="Helical" evidence="1">
    <location>
        <begin position="406"/>
        <end position="424"/>
    </location>
</feature>
<dbReference type="RefSeq" id="WP_133595257.1">
    <property type="nucleotide sequence ID" value="NZ_SNVV01000043.1"/>
</dbReference>
<proteinExistence type="predicted"/>
<keyword evidence="1" id="KW-1133">Transmembrane helix</keyword>
<accession>A0A4V3BKN7</accession>
<comment type="caution">
    <text evidence="2">The sequence shown here is derived from an EMBL/GenBank/DDBJ whole genome shotgun (WGS) entry which is preliminary data.</text>
</comment>
<dbReference type="PANTHER" id="PTHR30092">
    <property type="entry name" value="INNER MEMBRANE PROTEIN CRED"/>
    <property type="match status" value="1"/>
</dbReference>
<feature type="transmembrane region" description="Helical" evidence="1">
    <location>
        <begin position="354"/>
        <end position="373"/>
    </location>
</feature>
<name>A0A4V3BKN7_9RHOO</name>
<evidence type="ECO:0000256" key="1">
    <source>
        <dbReference type="SAM" id="Phobius"/>
    </source>
</evidence>
<dbReference type="Pfam" id="PF06123">
    <property type="entry name" value="CreD"/>
    <property type="match status" value="1"/>
</dbReference>
<gene>
    <name evidence="2" type="ORF">C7389_1433</name>
</gene>
<dbReference type="NCBIfam" id="NF008712">
    <property type="entry name" value="PRK11715.1-1"/>
    <property type="match status" value="1"/>
</dbReference>